<protein>
    <submittedName>
        <fullName evidence="1">Protein of uncharacterized function (DUF1401)</fullName>
    </submittedName>
</protein>
<keyword evidence="2" id="KW-1185">Reference proteome</keyword>
<dbReference type="EMBL" id="CQAW01000001">
    <property type="protein sequence ID" value="CNH07045.1"/>
    <property type="molecule type" value="Genomic_DNA"/>
</dbReference>
<dbReference type="RefSeq" id="WP_050112435.1">
    <property type="nucleotide sequence ID" value="NZ_CACVAB010000067.1"/>
</dbReference>
<evidence type="ECO:0000313" key="1">
    <source>
        <dbReference type="EMBL" id="CNH07045.1"/>
    </source>
</evidence>
<dbReference type="Gene3D" id="1.10.10.10">
    <property type="entry name" value="Winged helix-like DNA-binding domain superfamily/Winged helix DNA-binding domain"/>
    <property type="match status" value="1"/>
</dbReference>
<dbReference type="AlphaFoldDB" id="A0A0T9NGB4"/>
<proteinExistence type="predicted"/>
<gene>
    <name evidence="1" type="ORF">ERS008472_00475</name>
</gene>
<dbReference type="Proteomes" id="UP000041882">
    <property type="component" value="Unassembled WGS sequence"/>
</dbReference>
<accession>A0A0T9NGB4</accession>
<organism evidence="1 2">
    <name type="scientific">Yersinia thracica</name>
    <dbReference type="NCBI Taxonomy" id="2890319"/>
    <lineage>
        <taxon>Bacteria</taxon>
        <taxon>Pseudomonadati</taxon>
        <taxon>Pseudomonadota</taxon>
        <taxon>Gammaproteobacteria</taxon>
        <taxon>Enterobacterales</taxon>
        <taxon>Yersiniaceae</taxon>
        <taxon>Yersinia</taxon>
    </lineage>
</organism>
<dbReference type="Pfam" id="PF07180">
    <property type="entry name" value="CaiF_GrlA"/>
    <property type="match status" value="1"/>
</dbReference>
<sequence>MNKQNSNQIKGRQSNHGDFYLPVCLSHLGKPPLYMAVAYWGLLKKTPFTRDDLSTAFHITVRRAADVMTYIYSERQNCITSRKSLVSIGSGHSCLYLQILAVIEPAPLRQAYQPPERRRISAYNKEGQQELWHWLLTRPVKGDTE</sequence>
<name>A0A0T9NGB4_9GAMM</name>
<dbReference type="InterPro" id="IPR020357">
    <property type="entry name" value="Tscrpt_reg_CaiF/GrlA"/>
</dbReference>
<reference evidence="2" key="1">
    <citation type="submission" date="2015-03" db="EMBL/GenBank/DDBJ databases">
        <authorList>
            <consortium name="Pathogen Informatics"/>
            <person name="Murphy D."/>
        </authorList>
    </citation>
    <scope>NUCLEOTIDE SEQUENCE [LARGE SCALE GENOMIC DNA]</scope>
    <source>
        <strain evidence="2">IP6945</strain>
    </source>
</reference>
<dbReference type="GO" id="GO:0006351">
    <property type="term" value="P:DNA-templated transcription"/>
    <property type="evidence" value="ECO:0007669"/>
    <property type="project" value="InterPro"/>
</dbReference>
<evidence type="ECO:0000313" key="2">
    <source>
        <dbReference type="Proteomes" id="UP000041882"/>
    </source>
</evidence>
<dbReference type="InterPro" id="IPR036388">
    <property type="entry name" value="WH-like_DNA-bd_sf"/>
</dbReference>